<dbReference type="AlphaFoldDB" id="D9PGK4"/>
<gene>
    <name evidence="1" type="ORF">LDC_0651</name>
</gene>
<accession>D9PGK4</accession>
<reference evidence="1" key="1">
    <citation type="submission" date="2010-07" db="EMBL/GenBank/DDBJ databases">
        <authorList>
            <consortium name="CONSOLIDER consortium CSD2007-00005"/>
            <person name="Guazzaroni M.-E."/>
            <person name="Richter M."/>
            <person name="Garcia-Salamanca A."/>
            <person name="Yarza P."/>
            <person name="Ferrer M."/>
        </authorList>
    </citation>
    <scope>NUCLEOTIDE SEQUENCE</scope>
</reference>
<organism evidence="1">
    <name type="scientific">sediment metagenome</name>
    <dbReference type="NCBI Taxonomy" id="749907"/>
    <lineage>
        <taxon>unclassified sequences</taxon>
        <taxon>metagenomes</taxon>
        <taxon>ecological metagenomes</taxon>
    </lineage>
</organism>
<comment type="caution">
    <text evidence="1">The sequence shown here is derived from an EMBL/GenBank/DDBJ whole genome shotgun (WGS) entry which is preliminary data.</text>
</comment>
<reference evidence="1" key="2">
    <citation type="journal article" date="2011" name="Microb. Ecol.">
        <title>Taxonomic and Functional Metagenomic Profiling of the Microbial Community in the Anoxic Sediment of a Sub-saline Shallow Lake (Laguna de Carrizo, Central Spain).</title>
        <authorList>
            <person name="Ferrer M."/>
            <person name="Guazzaroni M.E."/>
            <person name="Richter M."/>
            <person name="Garcia-Salamanca A."/>
            <person name="Yarza P."/>
            <person name="Suarez-Suarez A."/>
            <person name="Solano J."/>
            <person name="Alcaide M."/>
            <person name="van Dillewijn P."/>
            <person name="Molina-Henares M.A."/>
            <person name="Lopez-Cortes N."/>
            <person name="Al-Ramahi Y."/>
            <person name="Guerrero C."/>
            <person name="Acosta A."/>
            <person name="de Eugenio L.I."/>
            <person name="Martinez V."/>
            <person name="Marques S."/>
            <person name="Rojo F."/>
            <person name="Santero E."/>
            <person name="Genilloud O."/>
            <person name="Perez-Perez J."/>
            <person name="Rossello-Mora R."/>
            <person name="Ramos J.L."/>
        </authorList>
    </citation>
    <scope>NUCLEOTIDE SEQUENCE</scope>
</reference>
<proteinExistence type="predicted"/>
<dbReference type="EMBL" id="ADZX01000260">
    <property type="protein sequence ID" value="EFK97311.1"/>
    <property type="molecule type" value="Genomic_DNA"/>
</dbReference>
<name>D9PGK4_9ZZZZ</name>
<evidence type="ECO:0000313" key="1">
    <source>
        <dbReference type="EMBL" id="EFK97311.1"/>
    </source>
</evidence>
<protein>
    <submittedName>
        <fullName evidence="1">Uncharacterized protein</fullName>
    </submittedName>
</protein>
<sequence length="103" mass="11485">IARALEFQVGLSWEMARKGTILEQRHAWHNDGAAFREFVTETRKFTFGRGTGLPGRVWEQKAVCWIADVAQDANVPRSAIASRAGLTRAIALNRCSLTAKWSV</sequence>
<dbReference type="InterPro" id="IPR029016">
    <property type="entry name" value="GAF-like_dom_sf"/>
</dbReference>
<dbReference type="Gene3D" id="3.30.450.40">
    <property type="match status" value="1"/>
</dbReference>
<feature type="non-terminal residue" evidence="1">
    <location>
        <position position="1"/>
    </location>
</feature>